<evidence type="ECO:0000256" key="5">
    <source>
        <dbReference type="HAMAP-Rule" id="MF_00050"/>
    </source>
</evidence>
<feature type="domain" description="Translation elongation factor EFTs/EF1B dimerisation" evidence="6">
    <location>
        <begin position="73"/>
        <end position="145"/>
    </location>
</feature>
<proteinExistence type="inferred from homology"/>
<keyword evidence="3 5" id="KW-0251">Elongation factor</keyword>
<dbReference type="InterPro" id="IPR009060">
    <property type="entry name" value="UBA-like_sf"/>
</dbReference>
<evidence type="ECO:0000256" key="4">
    <source>
        <dbReference type="ARBA" id="ARBA00022917"/>
    </source>
</evidence>
<gene>
    <name evidence="5" type="primary">tsf</name>
    <name evidence="7" type="ORF">A2774_02795</name>
</gene>
<comment type="subcellular location">
    <subcellularLocation>
        <location evidence="5">Cytoplasm</location>
    </subcellularLocation>
</comment>
<dbReference type="Pfam" id="PF00889">
    <property type="entry name" value="EF_TS"/>
    <property type="match status" value="1"/>
</dbReference>
<reference evidence="7 8" key="1">
    <citation type="journal article" date="2016" name="Nat. Commun.">
        <title>Thousands of microbial genomes shed light on interconnected biogeochemical processes in an aquifer system.</title>
        <authorList>
            <person name="Anantharaman K."/>
            <person name="Brown C.T."/>
            <person name="Hug L.A."/>
            <person name="Sharon I."/>
            <person name="Castelle C.J."/>
            <person name="Probst A.J."/>
            <person name="Thomas B.C."/>
            <person name="Singh A."/>
            <person name="Wilkins M.J."/>
            <person name="Karaoz U."/>
            <person name="Brodie E.L."/>
            <person name="Williams K.H."/>
            <person name="Hubbard S.S."/>
            <person name="Banfield J.F."/>
        </authorList>
    </citation>
    <scope>NUCLEOTIDE SEQUENCE [LARGE SCALE GENOMIC DNA]</scope>
</reference>
<protein>
    <recommendedName>
        <fullName evidence="2 5">Elongation factor Ts</fullName>
        <shortName evidence="5">EF-Ts</shortName>
    </recommendedName>
</protein>
<dbReference type="GO" id="GO:0005737">
    <property type="term" value="C:cytoplasm"/>
    <property type="evidence" value="ECO:0007669"/>
    <property type="project" value="UniProtKB-SubCell"/>
</dbReference>
<dbReference type="PANTHER" id="PTHR11741:SF0">
    <property type="entry name" value="ELONGATION FACTOR TS, MITOCHONDRIAL"/>
    <property type="match status" value="1"/>
</dbReference>
<dbReference type="Gene3D" id="1.10.8.10">
    <property type="entry name" value="DNA helicase RuvA subunit, C-terminal domain"/>
    <property type="match status" value="1"/>
</dbReference>
<evidence type="ECO:0000256" key="1">
    <source>
        <dbReference type="ARBA" id="ARBA00005532"/>
    </source>
</evidence>
<accession>A0A1F7GBQ0</accession>
<name>A0A1F7GBQ0_9BACT</name>
<comment type="similarity">
    <text evidence="1 5">Belongs to the EF-Ts family.</text>
</comment>
<evidence type="ECO:0000256" key="3">
    <source>
        <dbReference type="ARBA" id="ARBA00022768"/>
    </source>
</evidence>
<keyword evidence="5" id="KW-0963">Cytoplasm</keyword>
<dbReference type="SUPFAM" id="SSF54713">
    <property type="entry name" value="Elongation factor Ts (EF-Ts), dimerisation domain"/>
    <property type="match status" value="1"/>
</dbReference>
<evidence type="ECO:0000313" key="8">
    <source>
        <dbReference type="Proteomes" id="UP000177208"/>
    </source>
</evidence>
<dbReference type="InterPro" id="IPR014039">
    <property type="entry name" value="Transl_elong_EFTs/EF1B_dimer"/>
</dbReference>
<dbReference type="AlphaFoldDB" id="A0A1F7GBQ0"/>
<dbReference type="SUPFAM" id="SSF46934">
    <property type="entry name" value="UBA-like"/>
    <property type="match status" value="1"/>
</dbReference>
<organism evidence="7 8">
    <name type="scientific">Candidatus Roizmanbacteria bacterium RIFCSPHIGHO2_01_FULL_39_12c</name>
    <dbReference type="NCBI Taxonomy" id="1802031"/>
    <lineage>
        <taxon>Bacteria</taxon>
        <taxon>Candidatus Roizmaniibacteriota</taxon>
    </lineage>
</organism>
<comment type="function">
    <text evidence="5">Associates with the EF-Tu.GDP complex and induces the exchange of GDP to GTP. It remains bound to the aminoacyl-tRNA.EF-Tu.GTP complex up to the GTP hydrolysis stage on the ribosome.</text>
</comment>
<sequence length="151" mass="17095">MLDISKLKQLRQETGISIALCKKALEESNNKLGQAKKLLQQWGIEKVKDKSGRTTSQGSIFSYIHHNRKVAGFIELLSETDFVSQNQEFQKLGTELSMQVASIPAKNQEELKNQEYIRDTGKKVSGLLNDAVLKFGENIKIGRFLRWVLGE</sequence>
<dbReference type="InterPro" id="IPR036402">
    <property type="entry name" value="EF-Ts_dimer_sf"/>
</dbReference>
<dbReference type="PANTHER" id="PTHR11741">
    <property type="entry name" value="ELONGATION FACTOR TS"/>
    <property type="match status" value="1"/>
</dbReference>
<dbReference type="InterPro" id="IPR001816">
    <property type="entry name" value="Transl_elong_EFTs/EF1B"/>
</dbReference>
<evidence type="ECO:0000313" key="7">
    <source>
        <dbReference type="EMBL" id="OGK16359.1"/>
    </source>
</evidence>
<evidence type="ECO:0000256" key="2">
    <source>
        <dbReference type="ARBA" id="ARBA00016956"/>
    </source>
</evidence>
<evidence type="ECO:0000259" key="6">
    <source>
        <dbReference type="Pfam" id="PF00889"/>
    </source>
</evidence>
<dbReference type="EMBL" id="MFZG01000023">
    <property type="protein sequence ID" value="OGK16359.1"/>
    <property type="molecule type" value="Genomic_DNA"/>
</dbReference>
<keyword evidence="4 5" id="KW-0648">Protein biosynthesis</keyword>
<dbReference type="Proteomes" id="UP000177208">
    <property type="component" value="Unassembled WGS sequence"/>
</dbReference>
<dbReference type="HAMAP" id="MF_00050">
    <property type="entry name" value="EF_Ts"/>
    <property type="match status" value="1"/>
</dbReference>
<dbReference type="Gene3D" id="3.30.479.20">
    <property type="entry name" value="Elongation factor Ts, dimerisation domain"/>
    <property type="match status" value="1"/>
</dbReference>
<feature type="region of interest" description="Involved in Mg(2+) ion dislocation from EF-Tu" evidence="5">
    <location>
        <begin position="80"/>
        <end position="83"/>
    </location>
</feature>
<comment type="caution">
    <text evidence="7">The sequence shown here is derived from an EMBL/GenBank/DDBJ whole genome shotgun (WGS) entry which is preliminary data.</text>
</comment>
<dbReference type="GO" id="GO:0003746">
    <property type="term" value="F:translation elongation factor activity"/>
    <property type="evidence" value="ECO:0007669"/>
    <property type="project" value="UniProtKB-UniRule"/>
</dbReference>